<gene>
    <name evidence="1" type="ordered locus">Oter_4519</name>
</gene>
<dbReference type="HOGENOM" id="CLU_019327_1_1_0"/>
<dbReference type="InterPro" id="IPR036188">
    <property type="entry name" value="FAD/NAD-bd_sf"/>
</dbReference>
<dbReference type="KEGG" id="ote:Oter_4519"/>
<dbReference type="Gene3D" id="3.90.660.50">
    <property type="match status" value="1"/>
</dbReference>
<dbReference type="PANTHER" id="PTHR10668:SF105">
    <property type="entry name" value="DEHYDROGENASE-RELATED"/>
    <property type="match status" value="1"/>
</dbReference>
<dbReference type="PANTHER" id="PTHR10668">
    <property type="entry name" value="PHYTOENE DEHYDROGENASE"/>
    <property type="match status" value="1"/>
</dbReference>
<dbReference type="PRINTS" id="PR00411">
    <property type="entry name" value="PNDRDTASEI"/>
</dbReference>
<accession>B1ZQ69</accession>
<dbReference type="Gene3D" id="3.50.50.60">
    <property type="entry name" value="FAD/NAD(P)-binding domain"/>
    <property type="match status" value="1"/>
</dbReference>
<dbReference type="AlphaFoldDB" id="B1ZQ69"/>
<dbReference type="eggNOG" id="COG1233">
    <property type="taxonomic scope" value="Bacteria"/>
</dbReference>
<organism evidence="1 2">
    <name type="scientific">Opitutus terrae (strain DSM 11246 / JCM 15787 / PB90-1)</name>
    <dbReference type="NCBI Taxonomy" id="452637"/>
    <lineage>
        <taxon>Bacteria</taxon>
        <taxon>Pseudomonadati</taxon>
        <taxon>Verrucomicrobiota</taxon>
        <taxon>Opitutia</taxon>
        <taxon>Opitutales</taxon>
        <taxon>Opitutaceae</taxon>
        <taxon>Opitutus</taxon>
    </lineage>
</organism>
<evidence type="ECO:0000313" key="1">
    <source>
        <dbReference type="EMBL" id="ACB77790.1"/>
    </source>
</evidence>
<protein>
    <submittedName>
        <fullName evidence="1">FAD dependent oxidoreductase</fullName>
    </submittedName>
</protein>
<keyword evidence="2" id="KW-1185">Reference proteome</keyword>
<dbReference type="STRING" id="452637.Oter_4519"/>
<sequence length="506" mass="54218">MVPSSNRAARSCNSLRGGNGCRMVETGGKTDYDAVVVGAGPNGLTAAVVLARAGLAVRVLEAMPVPGGGCRSAELTLPGFVHDICSAVHPMGVLSPVFREIGLEEHGLRWVRSDLPLVHPLPNGEVAVLRRSIADTAAGLGVDGKEWRRTMAPFAREEFVHALLNPVWWPAPGAMMSLARFGWLGLRSCEGLARSRFDGPAARALFAGCAAHSVMSLERAGTASFGLVLALAAHVVDWPCAEGGSQAITRALIRALEKFGGEVQTEARVTSLAELPPSRAVLFDLSPHQVAAICGGALPRRYADRLRRFRHGPGIFKVDWALDGPIPWRNAECARAMTVHVCGAFEDVLRSEWQATRGQPPEQPFVLVAQQSLFDRTRVLAGGGHTGWAYCHVPNGFNGDMTERIETAIERFAPGFRDRIIARHRIGPGQLEAHNPTMIGGDMAGGANDLSQFLFRPFPKWNPYATPNPRLFLCSSSTPPGGGVHGMCGYHAAQTVLNRVFGQTGA</sequence>
<dbReference type="EMBL" id="CP001032">
    <property type="protein sequence ID" value="ACB77790.1"/>
    <property type="molecule type" value="Genomic_DNA"/>
</dbReference>
<evidence type="ECO:0000313" key="2">
    <source>
        <dbReference type="Proteomes" id="UP000007013"/>
    </source>
</evidence>
<name>B1ZQ69_OPITP</name>
<dbReference type="Pfam" id="PF13450">
    <property type="entry name" value="NAD_binding_8"/>
    <property type="match status" value="1"/>
</dbReference>
<dbReference type="Proteomes" id="UP000007013">
    <property type="component" value="Chromosome"/>
</dbReference>
<proteinExistence type="predicted"/>
<dbReference type="SUPFAM" id="SSF51905">
    <property type="entry name" value="FAD/NAD(P)-binding domain"/>
    <property type="match status" value="1"/>
</dbReference>
<reference evidence="1 2" key="1">
    <citation type="journal article" date="2011" name="J. Bacteriol.">
        <title>Genome sequence of the verrucomicrobium Opitutus terrae PB90-1, an abundant inhabitant of rice paddy soil ecosystems.</title>
        <authorList>
            <person name="van Passel M.W."/>
            <person name="Kant R."/>
            <person name="Palva A."/>
            <person name="Copeland A."/>
            <person name="Lucas S."/>
            <person name="Lapidus A."/>
            <person name="Glavina del Rio T."/>
            <person name="Pitluck S."/>
            <person name="Goltsman E."/>
            <person name="Clum A."/>
            <person name="Sun H."/>
            <person name="Schmutz J."/>
            <person name="Larimer F.W."/>
            <person name="Land M.L."/>
            <person name="Hauser L."/>
            <person name="Kyrpides N."/>
            <person name="Mikhailova N."/>
            <person name="Richardson P.P."/>
            <person name="Janssen P.H."/>
            <person name="de Vos W.M."/>
            <person name="Smidt H."/>
        </authorList>
    </citation>
    <scope>NUCLEOTIDE SEQUENCE [LARGE SCALE GENOMIC DNA]</scope>
    <source>
        <strain evidence="2">DSM 11246 / JCM 15787 / PB90-1</strain>
    </source>
</reference>